<keyword evidence="5" id="KW-0121">Carboxypeptidase</keyword>
<dbReference type="InterPro" id="IPR001460">
    <property type="entry name" value="PCN-bd_Tpept"/>
</dbReference>
<comment type="catalytic activity">
    <reaction evidence="15">
        <text>Preferential cleavage: (Ac)2-L-Lys-D-Ala-|-D-Ala. Also transpeptidation of peptidyl-alanyl moieties that are N-acyl substituents of D-alanine.</text>
        <dbReference type="EC" id="3.4.16.4"/>
    </reaction>
</comment>
<evidence type="ECO:0000259" key="19">
    <source>
        <dbReference type="Pfam" id="PF00912"/>
    </source>
</evidence>
<dbReference type="GO" id="GO:0008360">
    <property type="term" value="P:regulation of cell shape"/>
    <property type="evidence" value="ECO:0007669"/>
    <property type="project" value="UniProtKB-KW"/>
</dbReference>
<evidence type="ECO:0000259" key="18">
    <source>
        <dbReference type="Pfam" id="PF00905"/>
    </source>
</evidence>
<evidence type="ECO:0000313" key="21">
    <source>
        <dbReference type="Proteomes" id="UP000177159"/>
    </source>
</evidence>
<proteinExistence type="inferred from homology"/>
<keyword evidence="17" id="KW-0812">Transmembrane</keyword>
<evidence type="ECO:0000256" key="7">
    <source>
        <dbReference type="ARBA" id="ARBA00022676"/>
    </source>
</evidence>
<feature type="transmembrane region" description="Helical" evidence="17">
    <location>
        <begin position="29"/>
        <end position="49"/>
    </location>
</feature>
<dbReference type="Pfam" id="PF00905">
    <property type="entry name" value="Transpeptidase"/>
    <property type="match status" value="1"/>
</dbReference>
<evidence type="ECO:0000256" key="3">
    <source>
        <dbReference type="ARBA" id="ARBA00007739"/>
    </source>
</evidence>
<comment type="similarity">
    <text evidence="3">In the N-terminal section; belongs to the glycosyltransferase 51 family.</text>
</comment>
<dbReference type="Gene3D" id="1.10.3810.10">
    <property type="entry name" value="Biosynthetic peptidoglycan transglycosylase-like"/>
    <property type="match status" value="1"/>
</dbReference>
<keyword evidence="8" id="KW-0808">Transferase</keyword>
<sequence length="772" mass="85284">MESKLQLRNKIASFTLILRDKISFLPKKLVIIVVIGLIIIVSLVSYTYVLKDLPDPRGLRNYGVIPLSTQIYDRNGKLLYDIFRDQNRTPVKLKNLPVYVPQATIAIEDANFYKHSGISIFGGILRAVKDTLLGNSKRVQGGSTITQQLVKSALLSPERTIRRKLKEVVLAVEIEQLLSKDEILELYLNQVPYGGVSYGIQEAARSYFDKDAKDLGLHEAALLAGLPRAPTTYNPYTNFDRAKARQKEVLKRMEELDYITNKQRIDAEKKELDIRPPETSIKAPHFVFYVRSILEKEYGKELVEEGGLKVVTTLDYDLQASSEAILKEEVDDIRHLKVTNGALLATRPSTGEILTMVGSVDFFAEGSGSYNVTTANRQPGSSIKPITYALALEKKIINPASVLIDGPSCFIAEGQPKAYCPGNYDGSFRGPIQVRFALANSLNIPAVRTMAKLGVEEFVASSPAFLIKSLKDPKNYGLSLTLGGGEIPMVQMAQAFSAFANEGVPRELVAILKVTDKNGKTIYEYKDPNFAKDIHKTLQYPNFLGISGKRALSKETAFLISHILLDNGARSQAFGTSSNLVIKGKTVSVKTGTTNDYRDNWTIGYTPNFLVATWVGNNDNTPMSYLASGITGAAPIWNRVMSILLEEQPDLWPRQPEGVVGRQVCSVSGLVPSSASPHEGEGGCPTRFEFMLRGTENVGAGVIAREFIPVNRDTGFMTKADDPSAEMREQTVISDGLSKYCLDCTHEHEPAVTVNVFKQQDTGRNPNERRIE</sequence>
<dbReference type="InterPro" id="IPR036950">
    <property type="entry name" value="PBP_transglycosylase"/>
</dbReference>
<evidence type="ECO:0000256" key="2">
    <source>
        <dbReference type="ARBA" id="ARBA00007090"/>
    </source>
</evidence>
<evidence type="ECO:0000256" key="6">
    <source>
        <dbReference type="ARBA" id="ARBA00022670"/>
    </source>
</evidence>
<reference evidence="20 21" key="1">
    <citation type="journal article" date="2016" name="Nat. Commun.">
        <title>Thousands of microbial genomes shed light on interconnected biogeochemical processes in an aquifer system.</title>
        <authorList>
            <person name="Anantharaman K."/>
            <person name="Brown C.T."/>
            <person name="Hug L.A."/>
            <person name="Sharon I."/>
            <person name="Castelle C.J."/>
            <person name="Probst A.J."/>
            <person name="Thomas B.C."/>
            <person name="Singh A."/>
            <person name="Wilkins M.J."/>
            <person name="Karaoz U."/>
            <person name="Brodie E.L."/>
            <person name="Williams K.H."/>
            <person name="Hubbard S.S."/>
            <person name="Banfield J.F."/>
        </authorList>
    </citation>
    <scope>NUCLEOTIDE SEQUENCE [LARGE SCALE GENOMIC DNA]</scope>
</reference>
<dbReference type="Proteomes" id="UP000177159">
    <property type="component" value="Unassembled WGS sequence"/>
</dbReference>
<evidence type="ECO:0000256" key="17">
    <source>
        <dbReference type="SAM" id="Phobius"/>
    </source>
</evidence>
<keyword evidence="10" id="KW-0133">Cell shape</keyword>
<dbReference type="GO" id="GO:0006508">
    <property type="term" value="P:proteolysis"/>
    <property type="evidence" value="ECO:0007669"/>
    <property type="project" value="UniProtKB-KW"/>
</dbReference>
<evidence type="ECO:0000256" key="1">
    <source>
        <dbReference type="ARBA" id="ARBA00004236"/>
    </source>
</evidence>
<keyword evidence="6" id="KW-0645">Protease</keyword>
<dbReference type="InterPro" id="IPR050396">
    <property type="entry name" value="Glycosyltr_51/Transpeptidase"/>
</dbReference>
<comment type="similarity">
    <text evidence="2">In the C-terminal section; belongs to the transpeptidase family.</text>
</comment>
<keyword evidence="12 17" id="KW-0472">Membrane</keyword>
<evidence type="ECO:0000256" key="8">
    <source>
        <dbReference type="ARBA" id="ARBA00022679"/>
    </source>
</evidence>
<name>A0A1F7GY65_9BACT</name>
<dbReference type="GO" id="GO:0030288">
    <property type="term" value="C:outer membrane-bounded periplasmic space"/>
    <property type="evidence" value="ECO:0007669"/>
    <property type="project" value="TreeGrafter"/>
</dbReference>
<accession>A0A1F7GY65</accession>
<evidence type="ECO:0000256" key="16">
    <source>
        <dbReference type="ARBA" id="ARBA00049902"/>
    </source>
</evidence>
<keyword evidence="11" id="KW-0573">Peptidoglycan synthesis</keyword>
<dbReference type="AlphaFoldDB" id="A0A1F7GY65"/>
<keyword evidence="9" id="KW-0378">Hydrolase</keyword>
<dbReference type="GO" id="GO:0005886">
    <property type="term" value="C:plasma membrane"/>
    <property type="evidence" value="ECO:0007669"/>
    <property type="project" value="UniProtKB-SubCell"/>
</dbReference>
<dbReference type="InterPro" id="IPR001264">
    <property type="entry name" value="Glyco_trans_51"/>
</dbReference>
<evidence type="ECO:0000256" key="4">
    <source>
        <dbReference type="ARBA" id="ARBA00022475"/>
    </source>
</evidence>
<keyword evidence="14" id="KW-0961">Cell wall biogenesis/degradation</keyword>
<comment type="subcellular location">
    <subcellularLocation>
        <location evidence="1">Cell membrane</location>
    </subcellularLocation>
</comment>
<dbReference type="InterPro" id="IPR023346">
    <property type="entry name" value="Lysozyme-like_dom_sf"/>
</dbReference>
<evidence type="ECO:0000256" key="11">
    <source>
        <dbReference type="ARBA" id="ARBA00022984"/>
    </source>
</evidence>
<dbReference type="EMBL" id="MFZM01000020">
    <property type="protein sequence ID" value="OGK23506.1"/>
    <property type="molecule type" value="Genomic_DNA"/>
</dbReference>
<evidence type="ECO:0000313" key="20">
    <source>
        <dbReference type="EMBL" id="OGK23506.1"/>
    </source>
</evidence>
<dbReference type="PANTHER" id="PTHR32282">
    <property type="entry name" value="BINDING PROTEIN TRANSPEPTIDASE, PUTATIVE-RELATED"/>
    <property type="match status" value="1"/>
</dbReference>
<gene>
    <name evidence="20" type="ORF">A3C24_01785</name>
</gene>
<dbReference type="GO" id="GO:0008955">
    <property type="term" value="F:peptidoglycan glycosyltransferase activity"/>
    <property type="evidence" value="ECO:0007669"/>
    <property type="project" value="UniProtKB-EC"/>
</dbReference>
<comment type="caution">
    <text evidence="20">The sequence shown here is derived from an EMBL/GenBank/DDBJ whole genome shotgun (WGS) entry which is preliminary data.</text>
</comment>
<organism evidence="20 21">
    <name type="scientific">Candidatus Roizmanbacteria bacterium RIFCSPHIGHO2_02_FULL_37_24</name>
    <dbReference type="NCBI Taxonomy" id="1802037"/>
    <lineage>
        <taxon>Bacteria</taxon>
        <taxon>Candidatus Roizmaniibacteriota</taxon>
    </lineage>
</organism>
<dbReference type="GO" id="GO:0009002">
    <property type="term" value="F:serine-type D-Ala-D-Ala carboxypeptidase activity"/>
    <property type="evidence" value="ECO:0007669"/>
    <property type="project" value="UniProtKB-EC"/>
</dbReference>
<keyword evidence="7" id="KW-0328">Glycosyltransferase</keyword>
<keyword evidence="13" id="KW-0511">Multifunctional enzyme</keyword>
<dbReference type="SUPFAM" id="SSF56601">
    <property type="entry name" value="beta-lactamase/transpeptidase-like"/>
    <property type="match status" value="1"/>
</dbReference>
<protein>
    <submittedName>
        <fullName evidence="20">Uncharacterized protein</fullName>
    </submittedName>
</protein>
<keyword evidence="4" id="KW-1003">Cell membrane</keyword>
<dbReference type="PANTHER" id="PTHR32282:SF11">
    <property type="entry name" value="PENICILLIN-BINDING PROTEIN 1B"/>
    <property type="match status" value="1"/>
</dbReference>
<keyword evidence="17" id="KW-1133">Transmembrane helix</keyword>
<evidence type="ECO:0000256" key="14">
    <source>
        <dbReference type="ARBA" id="ARBA00023316"/>
    </source>
</evidence>
<dbReference type="Pfam" id="PF00912">
    <property type="entry name" value="Transgly"/>
    <property type="match status" value="1"/>
</dbReference>
<dbReference type="SUPFAM" id="SSF53955">
    <property type="entry name" value="Lysozyme-like"/>
    <property type="match status" value="1"/>
</dbReference>
<evidence type="ECO:0000256" key="9">
    <source>
        <dbReference type="ARBA" id="ARBA00022801"/>
    </source>
</evidence>
<dbReference type="FunFam" id="1.10.3810.10:FF:000001">
    <property type="entry name" value="Penicillin-binding protein 1A"/>
    <property type="match status" value="1"/>
</dbReference>
<feature type="domain" description="Penicillin-binding protein transpeptidase" evidence="18">
    <location>
        <begin position="342"/>
        <end position="641"/>
    </location>
</feature>
<evidence type="ECO:0000256" key="12">
    <source>
        <dbReference type="ARBA" id="ARBA00023136"/>
    </source>
</evidence>
<comment type="catalytic activity">
    <reaction evidence="16">
        <text>[GlcNAc-(1-&gt;4)-Mur2Ac(oyl-L-Ala-gamma-D-Glu-L-Lys-D-Ala-D-Ala)](n)-di-trans,octa-cis-undecaprenyl diphosphate + beta-D-GlcNAc-(1-&gt;4)-Mur2Ac(oyl-L-Ala-gamma-D-Glu-L-Lys-D-Ala-D-Ala)-di-trans,octa-cis-undecaprenyl diphosphate = [GlcNAc-(1-&gt;4)-Mur2Ac(oyl-L-Ala-gamma-D-Glu-L-Lys-D-Ala-D-Ala)](n+1)-di-trans,octa-cis-undecaprenyl diphosphate + di-trans,octa-cis-undecaprenyl diphosphate + H(+)</text>
        <dbReference type="Rhea" id="RHEA:23708"/>
        <dbReference type="Rhea" id="RHEA-COMP:9602"/>
        <dbReference type="Rhea" id="RHEA-COMP:9603"/>
        <dbReference type="ChEBI" id="CHEBI:15378"/>
        <dbReference type="ChEBI" id="CHEBI:58405"/>
        <dbReference type="ChEBI" id="CHEBI:60033"/>
        <dbReference type="ChEBI" id="CHEBI:78435"/>
        <dbReference type="EC" id="2.4.99.28"/>
    </reaction>
</comment>
<feature type="domain" description="Glycosyl transferase family 51" evidence="19">
    <location>
        <begin position="76"/>
        <end position="254"/>
    </location>
</feature>
<dbReference type="GO" id="GO:0008658">
    <property type="term" value="F:penicillin binding"/>
    <property type="evidence" value="ECO:0007669"/>
    <property type="project" value="InterPro"/>
</dbReference>
<evidence type="ECO:0000256" key="5">
    <source>
        <dbReference type="ARBA" id="ARBA00022645"/>
    </source>
</evidence>
<dbReference type="InterPro" id="IPR012338">
    <property type="entry name" value="Beta-lactam/transpept-like"/>
</dbReference>
<evidence type="ECO:0000256" key="13">
    <source>
        <dbReference type="ARBA" id="ARBA00023268"/>
    </source>
</evidence>
<dbReference type="GO" id="GO:0071555">
    <property type="term" value="P:cell wall organization"/>
    <property type="evidence" value="ECO:0007669"/>
    <property type="project" value="UniProtKB-KW"/>
</dbReference>
<dbReference type="GO" id="GO:0009252">
    <property type="term" value="P:peptidoglycan biosynthetic process"/>
    <property type="evidence" value="ECO:0007669"/>
    <property type="project" value="UniProtKB-KW"/>
</dbReference>
<evidence type="ECO:0000256" key="10">
    <source>
        <dbReference type="ARBA" id="ARBA00022960"/>
    </source>
</evidence>
<dbReference type="Gene3D" id="3.40.710.10">
    <property type="entry name" value="DD-peptidase/beta-lactamase superfamily"/>
    <property type="match status" value="1"/>
</dbReference>
<evidence type="ECO:0000256" key="15">
    <source>
        <dbReference type="ARBA" id="ARBA00034000"/>
    </source>
</evidence>